<evidence type="ECO:0000259" key="3">
    <source>
        <dbReference type="PROSITE" id="PS50940"/>
    </source>
</evidence>
<feature type="compositionally biased region" description="Polar residues" evidence="1">
    <location>
        <begin position="1405"/>
        <end position="1417"/>
    </location>
</feature>
<feature type="compositionally biased region" description="Basic and acidic residues" evidence="1">
    <location>
        <begin position="717"/>
        <end position="728"/>
    </location>
</feature>
<feature type="compositionally biased region" description="Polar residues" evidence="1">
    <location>
        <begin position="80"/>
        <end position="106"/>
    </location>
</feature>
<feature type="compositionally biased region" description="Polar residues" evidence="1">
    <location>
        <begin position="197"/>
        <end position="213"/>
    </location>
</feature>
<dbReference type="SUPFAM" id="SSF57625">
    <property type="entry name" value="Invertebrate chitin-binding proteins"/>
    <property type="match status" value="1"/>
</dbReference>
<dbReference type="EMBL" id="CAXIEN010000007">
    <property type="protein sequence ID" value="CAL1262842.1"/>
    <property type="molecule type" value="Genomic_DNA"/>
</dbReference>
<evidence type="ECO:0000313" key="4">
    <source>
        <dbReference type="EMBL" id="CAL1262842.1"/>
    </source>
</evidence>
<organism evidence="4 5">
    <name type="scientific">Larinioides sclopetarius</name>
    <dbReference type="NCBI Taxonomy" id="280406"/>
    <lineage>
        <taxon>Eukaryota</taxon>
        <taxon>Metazoa</taxon>
        <taxon>Ecdysozoa</taxon>
        <taxon>Arthropoda</taxon>
        <taxon>Chelicerata</taxon>
        <taxon>Arachnida</taxon>
        <taxon>Araneae</taxon>
        <taxon>Araneomorphae</taxon>
        <taxon>Entelegynae</taxon>
        <taxon>Araneoidea</taxon>
        <taxon>Araneidae</taxon>
        <taxon>Larinioides</taxon>
    </lineage>
</organism>
<protein>
    <recommendedName>
        <fullName evidence="3">Chitin-binding type-2 domain-containing protein</fullName>
    </recommendedName>
</protein>
<proteinExistence type="predicted"/>
<feature type="signal peptide" evidence="2">
    <location>
        <begin position="1"/>
        <end position="24"/>
    </location>
</feature>
<comment type="caution">
    <text evidence="4">The sequence shown here is derived from an EMBL/GenBank/DDBJ whole genome shotgun (WGS) entry which is preliminary data.</text>
</comment>
<dbReference type="PROSITE" id="PS50940">
    <property type="entry name" value="CHIT_BIND_II"/>
    <property type="match status" value="1"/>
</dbReference>
<evidence type="ECO:0000256" key="2">
    <source>
        <dbReference type="SAM" id="SignalP"/>
    </source>
</evidence>
<feature type="compositionally biased region" description="Polar residues" evidence="1">
    <location>
        <begin position="688"/>
        <end position="716"/>
    </location>
</feature>
<dbReference type="GO" id="GO:0005576">
    <property type="term" value="C:extracellular region"/>
    <property type="evidence" value="ECO:0007669"/>
    <property type="project" value="InterPro"/>
</dbReference>
<feature type="compositionally biased region" description="Polar residues" evidence="1">
    <location>
        <begin position="556"/>
        <end position="573"/>
    </location>
</feature>
<feature type="domain" description="Chitin-binding type-2" evidence="3">
    <location>
        <begin position="433"/>
        <end position="493"/>
    </location>
</feature>
<feature type="compositionally biased region" description="Polar residues" evidence="1">
    <location>
        <begin position="1113"/>
        <end position="1127"/>
    </location>
</feature>
<feature type="compositionally biased region" description="Basic and acidic residues" evidence="1">
    <location>
        <begin position="1128"/>
        <end position="1138"/>
    </location>
</feature>
<feature type="region of interest" description="Disordered" evidence="1">
    <location>
        <begin position="189"/>
        <end position="213"/>
    </location>
</feature>
<evidence type="ECO:0000256" key="1">
    <source>
        <dbReference type="SAM" id="MobiDB-lite"/>
    </source>
</evidence>
<dbReference type="InterPro" id="IPR036508">
    <property type="entry name" value="Chitin-bd_dom_sf"/>
</dbReference>
<feature type="region of interest" description="Disordered" evidence="1">
    <location>
        <begin position="556"/>
        <end position="576"/>
    </location>
</feature>
<feature type="compositionally biased region" description="Basic and acidic residues" evidence="1">
    <location>
        <begin position="822"/>
        <end position="838"/>
    </location>
</feature>
<gene>
    <name evidence="4" type="ORF">LARSCL_LOCUS1228</name>
</gene>
<dbReference type="Gene3D" id="2.170.140.10">
    <property type="entry name" value="Chitin binding domain"/>
    <property type="match status" value="1"/>
</dbReference>
<sequence>MGLSKVSVGLLSIACLICMTNGSAIKTANQKVDDTLKSASKTFGIKTVTRQTTHSNNGVVTRVFKQTQITTGNADGLSEGTGSHEQFSSSENTQGGNQNPNFQNLPDISAVDHSTGQDDVVHGLLPLDDVKPIQFGTRLGSNTKQAGCSVKGGCSTQISVSGDQLNIESHGEKVPQKVDRQDQETIRSNFEPKDVENSQPQEEFAGQGQQQPENVFSTDFDGQYEETLRNIGQGNQFVDDIKVPVIDTQFPEQGDGLADFEVGNRNSYFVEEQQENQQKQQQENPLDFGYVEQHSQGDSQGVSDVYVTSEVDQQNSNFQEDGQTVDQARNFEFSQGSFQHQDGSSASVVDHNNDFSFQQNTGFQEPFVPQPQVFNEFQQQFVPQSQVSNENSYSFQDNTQDIFLADPIEALRYNVPGNPGEDYPIFYKVPETSFQCNQQPFAAGIYGDMDAQCQVFHFCTESGGQNSFLCPNGTVFNQQYFVCDWWYNYNCSDTPSFYNLNAQLYWDFDSFEPTQIITGTGIGSSEEQQVNNAGKFQDQVNSHHFSSSIPEQVQFQTRVTHSGQSQAHTTSTNQQVQFSVQQQDADSYAEKRQDVINVQSNVRTGFTQQSSLAPNTNLAQKTVDTSHEFNTHSGQTETSVSHTTNQQASSASFPETHSEGFSQQEVSSFQQSHDANVQEGASFDGSHPIQTQQNVNSGESFVQEKSSQHDLPSTSSDPRRGWKPDSDSGTRYPDQSDFVQQHVDDQHQFHANDQSINNVPSYQVNSVEVSSTHDISQNNPVSQEIAPTENSVGFNGQNINIAPQSQIQQQHVQFPLEVSARSDQDSSIDSFEHSEVSHNEGFTTPSPQDIGQQQNNFDSAQDVSFKRQAVFSSLNQDNINQEKASFDDSETVTDEPNILDVILPETFEEVDQDTQSARGDNAEEVNQKVHVDDGVRVADAFDGQQMIDAIQDAVNYDDIIDGFNSRNIGFMNVVTTPEPFDSNQRVYENRPAQVHALSFQQNSNQNVNNDAQHQIQSPNFQQENINEGDIYSIMRGSLNNFRQQNGNQRLSFRPYGQNADARFNYNVEEQKQNQNSVNKFEGSQQNINQGIREQVIFPVDQKQGNEQNQWWRSTQNNENIQSIQVTKQQDETTEDRNTRIPQSHLKVDVSSKENLNGPNNDNQVQSHNSVNINQPQSFTFQPIQPQRPNQNVKTGQGNQVQTDISQFQSGINQPQFQDQNNEPEFHNLNTRQNIQNQHPFQSVNDQSHLNGNNQPNSQNLNNQQHFQGVKGQDQHQNTANQEVFLNNNNNVHNQNQYQSVNNQQEFQNQNQFHNINNQHKFQEEHQFQNQRNQENFQNVNNQQQFQEEQQVYNVNNQQQFENVNNQQQFENVNNQQQFENVNNQQFQVQQQFQNVNVQQHFVNDNSQPEDQSVNNQPHFPDGDRDHAPIQKFEQNAGIKGSSPQEHSHTQNSDEFDSRHQTGVNIHQNQGVKGYHSQQNFRESRNGYNFPRPNLQTINANDAIIYSQNHPRSAESVISYTGWKPIIRY</sequence>
<dbReference type="GO" id="GO:0008061">
    <property type="term" value="F:chitin binding"/>
    <property type="evidence" value="ECO:0007669"/>
    <property type="project" value="InterPro"/>
</dbReference>
<feature type="region of interest" description="Disordered" evidence="1">
    <location>
        <begin position="1242"/>
        <end position="1262"/>
    </location>
</feature>
<feature type="compositionally biased region" description="Polar residues" evidence="1">
    <location>
        <begin position="840"/>
        <end position="854"/>
    </location>
</feature>
<name>A0AAV1YVR8_9ARAC</name>
<feature type="compositionally biased region" description="Low complexity" evidence="1">
    <location>
        <begin position="1250"/>
        <end position="1262"/>
    </location>
</feature>
<reference evidence="4 5" key="1">
    <citation type="submission" date="2024-04" db="EMBL/GenBank/DDBJ databases">
        <authorList>
            <person name="Rising A."/>
            <person name="Reimegard J."/>
            <person name="Sonavane S."/>
            <person name="Akerstrom W."/>
            <person name="Nylinder S."/>
            <person name="Hedman E."/>
            <person name="Kallberg Y."/>
        </authorList>
    </citation>
    <scope>NUCLEOTIDE SEQUENCE [LARGE SCALE GENOMIC DNA]</scope>
</reference>
<feature type="region of interest" description="Disordered" evidence="1">
    <location>
        <begin position="71"/>
        <end position="113"/>
    </location>
</feature>
<dbReference type="Pfam" id="PF01607">
    <property type="entry name" value="CBM_14"/>
    <property type="match status" value="1"/>
</dbReference>
<feature type="region of interest" description="Disordered" evidence="1">
    <location>
        <begin position="627"/>
        <end position="735"/>
    </location>
</feature>
<dbReference type="SMART" id="SM00494">
    <property type="entry name" value="ChtBD2"/>
    <property type="match status" value="1"/>
</dbReference>
<dbReference type="InterPro" id="IPR002557">
    <property type="entry name" value="Chitin-bd_dom"/>
</dbReference>
<feature type="compositionally biased region" description="Polar residues" evidence="1">
    <location>
        <begin position="1441"/>
        <end position="1452"/>
    </location>
</feature>
<feature type="compositionally biased region" description="Low complexity" evidence="1">
    <location>
        <begin position="659"/>
        <end position="672"/>
    </location>
</feature>
<feature type="compositionally biased region" description="Polar residues" evidence="1">
    <location>
        <begin position="1152"/>
        <end position="1199"/>
    </location>
</feature>
<accession>A0AAV1YVR8</accession>
<evidence type="ECO:0000313" key="5">
    <source>
        <dbReference type="Proteomes" id="UP001497382"/>
    </source>
</evidence>
<feature type="chain" id="PRO_5043382315" description="Chitin-binding type-2 domain-containing protein" evidence="2">
    <location>
        <begin position="25"/>
        <end position="1528"/>
    </location>
</feature>
<feature type="region of interest" description="Disordered" evidence="1">
    <location>
        <begin position="1113"/>
        <end position="1199"/>
    </location>
</feature>
<feature type="compositionally biased region" description="Polar residues" evidence="1">
    <location>
        <begin position="631"/>
        <end position="655"/>
    </location>
</feature>
<keyword evidence="5" id="KW-1185">Reference proteome</keyword>
<feature type="region of interest" description="Disordered" evidence="1">
    <location>
        <begin position="822"/>
        <end position="854"/>
    </location>
</feature>
<feature type="region of interest" description="Disordered" evidence="1">
    <location>
        <begin position="1405"/>
        <end position="1488"/>
    </location>
</feature>
<feature type="compositionally biased region" description="Polar residues" evidence="1">
    <location>
        <begin position="1460"/>
        <end position="1480"/>
    </location>
</feature>
<dbReference type="Proteomes" id="UP001497382">
    <property type="component" value="Unassembled WGS sequence"/>
</dbReference>
<keyword evidence="2" id="KW-0732">Signal</keyword>